<dbReference type="InterPro" id="IPR001853">
    <property type="entry name" value="DSBA-like_thioredoxin_dom"/>
</dbReference>
<feature type="domain" description="DSBA-like thioredoxin" evidence="1">
    <location>
        <begin position="3"/>
        <end position="204"/>
    </location>
</feature>
<protein>
    <submittedName>
        <fullName evidence="2">DsbA family oxidoreductase</fullName>
    </submittedName>
</protein>
<dbReference type="Gene3D" id="3.40.30.10">
    <property type="entry name" value="Glutaredoxin"/>
    <property type="match status" value="1"/>
</dbReference>
<evidence type="ECO:0000259" key="1">
    <source>
        <dbReference type="Pfam" id="PF01323"/>
    </source>
</evidence>
<dbReference type="RefSeq" id="WP_379951547.1">
    <property type="nucleotide sequence ID" value="NZ_JBHMAF010000193.1"/>
</dbReference>
<keyword evidence="3" id="KW-1185">Reference proteome</keyword>
<evidence type="ECO:0000313" key="3">
    <source>
        <dbReference type="Proteomes" id="UP001589609"/>
    </source>
</evidence>
<dbReference type="InterPro" id="IPR036249">
    <property type="entry name" value="Thioredoxin-like_sf"/>
</dbReference>
<comment type="caution">
    <text evidence="2">The sequence shown here is derived from an EMBL/GenBank/DDBJ whole genome shotgun (WGS) entry which is preliminary data.</text>
</comment>
<sequence>MKIDVWSDFVCPFCYIGKRRFEQALAKFPHQNQVEVIYRSFELDPHADRDSKHDTHEMLAAKYGMSYEQAQAMTNNVAQQAAGVGLTFHFHTAIQTNTFDAHRLMYFAAHHGKMHEMTERLLRAHFTDSQHIGNHKILVALAKEIGLDPNETANMLAGEEYAEEVRKDEQEARTIGVQGVPFFVINRKYAISGAQPSEVFLSALEKAWNEEQPLTILHDSAGDGCTDIACAPNSENEAK</sequence>
<dbReference type="Pfam" id="PF01323">
    <property type="entry name" value="DSBA"/>
    <property type="match status" value="1"/>
</dbReference>
<proteinExistence type="predicted"/>
<accession>A0ABV5WLV3</accession>
<dbReference type="Proteomes" id="UP001589609">
    <property type="component" value="Unassembled WGS sequence"/>
</dbReference>
<evidence type="ECO:0000313" key="2">
    <source>
        <dbReference type="EMBL" id="MFB9761362.1"/>
    </source>
</evidence>
<dbReference type="CDD" id="cd03024">
    <property type="entry name" value="DsbA_FrnE"/>
    <property type="match status" value="1"/>
</dbReference>
<reference evidence="2 3" key="1">
    <citation type="submission" date="2024-09" db="EMBL/GenBank/DDBJ databases">
        <authorList>
            <person name="Sun Q."/>
            <person name="Mori K."/>
        </authorList>
    </citation>
    <scope>NUCLEOTIDE SEQUENCE [LARGE SCALE GENOMIC DNA]</scope>
    <source>
        <strain evidence="2 3">JCM 11201</strain>
    </source>
</reference>
<dbReference type="PANTHER" id="PTHR13887">
    <property type="entry name" value="GLUTATHIONE S-TRANSFERASE KAPPA"/>
    <property type="match status" value="1"/>
</dbReference>
<gene>
    <name evidence="2" type="ORF">ACFFMS_24250</name>
</gene>
<dbReference type="SUPFAM" id="SSF52833">
    <property type="entry name" value="Thioredoxin-like"/>
    <property type="match status" value="1"/>
</dbReference>
<name>A0ABV5WLV3_9BACI</name>
<organism evidence="2 3">
    <name type="scientific">Ectobacillus funiculus</name>
    <dbReference type="NCBI Taxonomy" id="137993"/>
    <lineage>
        <taxon>Bacteria</taxon>
        <taxon>Bacillati</taxon>
        <taxon>Bacillota</taxon>
        <taxon>Bacilli</taxon>
        <taxon>Bacillales</taxon>
        <taxon>Bacillaceae</taxon>
        <taxon>Ectobacillus</taxon>
    </lineage>
</organism>
<dbReference type="PANTHER" id="PTHR13887:SF41">
    <property type="entry name" value="THIOREDOXIN SUPERFAMILY PROTEIN"/>
    <property type="match status" value="1"/>
</dbReference>
<dbReference type="EMBL" id="JBHMAF010000193">
    <property type="protein sequence ID" value="MFB9761362.1"/>
    <property type="molecule type" value="Genomic_DNA"/>
</dbReference>